<evidence type="ECO:0000313" key="2">
    <source>
        <dbReference type="Proteomes" id="UP001465755"/>
    </source>
</evidence>
<gene>
    <name evidence="1" type="ORF">WJX73_010130</name>
</gene>
<proteinExistence type="predicted"/>
<dbReference type="Proteomes" id="UP001465755">
    <property type="component" value="Unassembled WGS sequence"/>
</dbReference>
<sequence>MPGGELELQEAPFPGCSLWENSVQNDFRVQSAEDDCARGGGGGENVPQAARDDKVELLHQAHVRTCSAPQLPPRGCGDDTLA</sequence>
<name>A0AAW1NNT1_9CHLO</name>
<dbReference type="EMBL" id="JALJOQ010000286">
    <property type="protein sequence ID" value="KAK9785964.1"/>
    <property type="molecule type" value="Genomic_DNA"/>
</dbReference>
<dbReference type="AlphaFoldDB" id="A0AAW1NNT1"/>
<comment type="caution">
    <text evidence="1">The sequence shown here is derived from an EMBL/GenBank/DDBJ whole genome shotgun (WGS) entry which is preliminary data.</text>
</comment>
<accession>A0AAW1NNT1</accession>
<protein>
    <submittedName>
        <fullName evidence="1">Uncharacterized protein</fullName>
    </submittedName>
</protein>
<keyword evidence="2" id="KW-1185">Reference proteome</keyword>
<evidence type="ECO:0000313" key="1">
    <source>
        <dbReference type="EMBL" id="KAK9785964.1"/>
    </source>
</evidence>
<reference evidence="1 2" key="1">
    <citation type="journal article" date="2024" name="Nat. Commun.">
        <title>Phylogenomics reveals the evolutionary origins of lichenization in chlorophyte algae.</title>
        <authorList>
            <person name="Puginier C."/>
            <person name="Libourel C."/>
            <person name="Otte J."/>
            <person name="Skaloud P."/>
            <person name="Haon M."/>
            <person name="Grisel S."/>
            <person name="Petersen M."/>
            <person name="Berrin J.G."/>
            <person name="Delaux P.M."/>
            <person name="Dal Grande F."/>
            <person name="Keller J."/>
        </authorList>
    </citation>
    <scope>NUCLEOTIDE SEQUENCE [LARGE SCALE GENOMIC DNA]</scope>
    <source>
        <strain evidence="1 2">SAG 2036</strain>
    </source>
</reference>
<organism evidence="1 2">
    <name type="scientific">Symbiochloris irregularis</name>
    <dbReference type="NCBI Taxonomy" id="706552"/>
    <lineage>
        <taxon>Eukaryota</taxon>
        <taxon>Viridiplantae</taxon>
        <taxon>Chlorophyta</taxon>
        <taxon>core chlorophytes</taxon>
        <taxon>Trebouxiophyceae</taxon>
        <taxon>Trebouxiales</taxon>
        <taxon>Trebouxiaceae</taxon>
        <taxon>Symbiochloris</taxon>
    </lineage>
</organism>